<dbReference type="Proteomes" id="UP001150569">
    <property type="component" value="Unassembled WGS sequence"/>
</dbReference>
<comment type="caution">
    <text evidence="11">The sequence shown here is derived from an EMBL/GenBank/DDBJ whole genome shotgun (WGS) entry which is preliminary data.</text>
</comment>
<keyword evidence="7" id="KW-0472">Membrane</keyword>
<evidence type="ECO:0000256" key="6">
    <source>
        <dbReference type="ARBA" id="ARBA00022989"/>
    </source>
</evidence>
<sequence length="482" mass="53117">MLTDWLAYDNVVLAKAGIIEGVLFQYDQGLLPDLIGEVDHVLLFPIKDVGRAAPYIEAIMHPRIKATLVYPSAPEVSLDMLAKFVPIIRTPCVAISSEVAAAMINLVQQFQRDPVLNLTTSGDSSLSTPGPGDIERPFHRVWTRLYPSPYRPLVHHGLELGSGVVVACVIIPAIFIGLIGKLPNTAEPASLRLEEQKRNLDVQRRQHRAKLRLQAAHNPSTLPPLTAKDLHSLPVVTYSETRAANFRLCTAVAINRFRKANRIHHRSSYSTGNRMSKGTSKFDEKKRRSLSLVTGDTLVTLDSDSLFTAQSIHTVTLNVPDLDSHSGEPNDPPQTHELLESDTPADGSSRPDLVRTTSYLKGGYQGPKDTFEAAQNYDQIVSELGRCRIRGPAQCPVCDDTFEYGETLRMLPCGHAFHRECVDHWLTSTSATCPLCWRHVASKVLTSKTDHLTSDPAAEPTVPLPFAHLSDNAVHTLQSALM</sequence>
<name>A0A9W7ZRJ9_9FUNG</name>
<evidence type="ECO:0000259" key="10">
    <source>
        <dbReference type="PROSITE" id="PS50089"/>
    </source>
</evidence>
<dbReference type="Pfam" id="PF13639">
    <property type="entry name" value="zf-RING_2"/>
    <property type="match status" value="1"/>
</dbReference>
<dbReference type="PANTHER" id="PTHR46539:SF1">
    <property type="entry name" value="E3 UBIQUITIN-PROTEIN LIGASE ATL42"/>
    <property type="match status" value="1"/>
</dbReference>
<dbReference type="PANTHER" id="PTHR46539">
    <property type="entry name" value="E3 UBIQUITIN-PROTEIN LIGASE ATL42"/>
    <property type="match status" value="1"/>
</dbReference>
<keyword evidence="4 8" id="KW-0863">Zinc-finger</keyword>
<feature type="region of interest" description="Disordered" evidence="9">
    <location>
        <begin position="267"/>
        <end position="287"/>
    </location>
</feature>
<evidence type="ECO:0000313" key="12">
    <source>
        <dbReference type="Proteomes" id="UP001150569"/>
    </source>
</evidence>
<keyword evidence="3" id="KW-0479">Metal-binding</keyword>
<accession>A0A9W7ZRJ9</accession>
<protein>
    <recommendedName>
        <fullName evidence="10">RING-type domain-containing protein</fullName>
    </recommendedName>
</protein>
<dbReference type="SUPFAM" id="SSF57850">
    <property type="entry name" value="RING/U-box"/>
    <property type="match status" value="1"/>
</dbReference>
<evidence type="ECO:0000256" key="1">
    <source>
        <dbReference type="ARBA" id="ARBA00004370"/>
    </source>
</evidence>
<keyword evidence="12" id="KW-1185">Reference proteome</keyword>
<dbReference type="AlphaFoldDB" id="A0A9W7ZRJ9"/>
<dbReference type="PROSITE" id="PS50089">
    <property type="entry name" value="ZF_RING_2"/>
    <property type="match status" value="1"/>
</dbReference>
<gene>
    <name evidence="11" type="ORF">IWQ60_008752</name>
</gene>
<evidence type="ECO:0000256" key="4">
    <source>
        <dbReference type="ARBA" id="ARBA00022771"/>
    </source>
</evidence>
<evidence type="ECO:0000256" key="5">
    <source>
        <dbReference type="ARBA" id="ARBA00022833"/>
    </source>
</evidence>
<keyword evidence="6" id="KW-1133">Transmembrane helix</keyword>
<dbReference type="GO" id="GO:0008270">
    <property type="term" value="F:zinc ion binding"/>
    <property type="evidence" value="ECO:0007669"/>
    <property type="project" value="UniProtKB-KW"/>
</dbReference>
<evidence type="ECO:0000256" key="2">
    <source>
        <dbReference type="ARBA" id="ARBA00022692"/>
    </source>
</evidence>
<evidence type="ECO:0000256" key="9">
    <source>
        <dbReference type="SAM" id="MobiDB-lite"/>
    </source>
</evidence>
<dbReference type="Gene3D" id="3.30.40.10">
    <property type="entry name" value="Zinc/RING finger domain, C3HC4 (zinc finger)"/>
    <property type="match status" value="1"/>
</dbReference>
<keyword evidence="2" id="KW-0812">Transmembrane</keyword>
<dbReference type="OrthoDB" id="8062037at2759"/>
<evidence type="ECO:0000256" key="3">
    <source>
        <dbReference type="ARBA" id="ARBA00022723"/>
    </source>
</evidence>
<dbReference type="InterPro" id="IPR013083">
    <property type="entry name" value="Znf_RING/FYVE/PHD"/>
</dbReference>
<proteinExistence type="predicted"/>
<organism evidence="11 12">
    <name type="scientific">Tieghemiomyces parasiticus</name>
    <dbReference type="NCBI Taxonomy" id="78921"/>
    <lineage>
        <taxon>Eukaryota</taxon>
        <taxon>Fungi</taxon>
        <taxon>Fungi incertae sedis</taxon>
        <taxon>Zoopagomycota</taxon>
        <taxon>Kickxellomycotina</taxon>
        <taxon>Dimargaritomycetes</taxon>
        <taxon>Dimargaritales</taxon>
        <taxon>Dimargaritaceae</taxon>
        <taxon>Tieghemiomyces</taxon>
    </lineage>
</organism>
<dbReference type="CDD" id="cd16454">
    <property type="entry name" value="RING-H2_PA-TM-RING"/>
    <property type="match status" value="1"/>
</dbReference>
<keyword evidence="5" id="KW-0862">Zinc</keyword>
<feature type="domain" description="RING-type" evidence="10">
    <location>
        <begin position="395"/>
        <end position="436"/>
    </location>
</feature>
<dbReference type="InterPro" id="IPR001841">
    <property type="entry name" value="Znf_RING"/>
</dbReference>
<reference evidence="11" key="1">
    <citation type="submission" date="2022-07" db="EMBL/GenBank/DDBJ databases">
        <title>Phylogenomic reconstructions and comparative analyses of Kickxellomycotina fungi.</title>
        <authorList>
            <person name="Reynolds N.K."/>
            <person name="Stajich J.E."/>
            <person name="Barry K."/>
            <person name="Grigoriev I.V."/>
            <person name="Crous P."/>
            <person name="Smith M.E."/>
        </authorList>
    </citation>
    <scope>NUCLEOTIDE SEQUENCE</scope>
    <source>
        <strain evidence="11">RSA 861</strain>
    </source>
</reference>
<comment type="subcellular location">
    <subcellularLocation>
        <location evidence="1">Membrane</location>
    </subcellularLocation>
</comment>
<evidence type="ECO:0000256" key="8">
    <source>
        <dbReference type="PROSITE-ProRule" id="PRU00175"/>
    </source>
</evidence>
<feature type="compositionally biased region" description="Polar residues" evidence="9">
    <location>
        <begin position="268"/>
        <end position="279"/>
    </location>
</feature>
<evidence type="ECO:0000313" key="11">
    <source>
        <dbReference type="EMBL" id="KAJ1914593.1"/>
    </source>
</evidence>
<evidence type="ECO:0000256" key="7">
    <source>
        <dbReference type="ARBA" id="ARBA00023136"/>
    </source>
</evidence>
<dbReference type="GO" id="GO:0016020">
    <property type="term" value="C:membrane"/>
    <property type="evidence" value="ECO:0007669"/>
    <property type="project" value="UniProtKB-SubCell"/>
</dbReference>
<dbReference type="EMBL" id="JANBPT010000676">
    <property type="protein sequence ID" value="KAJ1914593.1"/>
    <property type="molecule type" value="Genomic_DNA"/>
</dbReference>
<feature type="region of interest" description="Disordered" evidence="9">
    <location>
        <begin position="319"/>
        <end position="354"/>
    </location>
</feature>
<dbReference type="SMART" id="SM00184">
    <property type="entry name" value="RING"/>
    <property type="match status" value="1"/>
</dbReference>